<evidence type="ECO:0000313" key="4">
    <source>
        <dbReference type="Proteomes" id="UP000479710"/>
    </source>
</evidence>
<feature type="region of interest" description="Disordered" evidence="1">
    <location>
        <begin position="38"/>
        <end position="65"/>
    </location>
</feature>
<accession>A0A6G1DCV7</accession>
<evidence type="ECO:0000256" key="1">
    <source>
        <dbReference type="SAM" id="MobiDB-lite"/>
    </source>
</evidence>
<dbReference type="AlphaFoldDB" id="A0A6G1DCV7"/>
<proteinExistence type="predicted"/>
<sequence length="65" mass="6876">MAATATLLLLTSPVSIVHPDASTPHLLHRLLPNHRGATMPPLSSMVNQARTRPPVTTTAVFSALP</sequence>
<gene>
    <name evidence="3" type="ORF">E2562_001256</name>
</gene>
<comment type="caution">
    <text evidence="3">The sequence shown here is derived from an EMBL/GenBank/DDBJ whole genome shotgun (WGS) entry which is preliminary data.</text>
</comment>
<feature type="chain" id="PRO_5026313400" description="Secreted protein" evidence="2">
    <location>
        <begin position="17"/>
        <end position="65"/>
    </location>
</feature>
<organism evidence="3 4">
    <name type="scientific">Oryza meyeriana var. granulata</name>
    <dbReference type="NCBI Taxonomy" id="110450"/>
    <lineage>
        <taxon>Eukaryota</taxon>
        <taxon>Viridiplantae</taxon>
        <taxon>Streptophyta</taxon>
        <taxon>Embryophyta</taxon>
        <taxon>Tracheophyta</taxon>
        <taxon>Spermatophyta</taxon>
        <taxon>Magnoliopsida</taxon>
        <taxon>Liliopsida</taxon>
        <taxon>Poales</taxon>
        <taxon>Poaceae</taxon>
        <taxon>BOP clade</taxon>
        <taxon>Oryzoideae</taxon>
        <taxon>Oryzeae</taxon>
        <taxon>Oryzinae</taxon>
        <taxon>Oryza</taxon>
        <taxon>Oryza meyeriana</taxon>
    </lineage>
</organism>
<dbReference type="EMBL" id="SPHZ02000006">
    <property type="protein sequence ID" value="KAF0910014.1"/>
    <property type="molecule type" value="Genomic_DNA"/>
</dbReference>
<evidence type="ECO:0000313" key="3">
    <source>
        <dbReference type="EMBL" id="KAF0910014.1"/>
    </source>
</evidence>
<name>A0A6G1DCV7_9ORYZ</name>
<keyword evidence="4" id="KW-1185">Reference proteome</keyword>
<keyword evidence="2" id="KW-0732">Signal</keyword>
<reference evidence="3 4" key="1">
    <citation type="submission" date="2019-11" db="EMBL/GenBank/DDBJ databases">
        <title>Whole genome sequence of Oryza granulata.</title>
        <authorList>
            <person name="Li W."/>
        </authorList>
    </citation>
    <scope>NUCLEOTIDE SEQUENCE [LARGE SCALE GENOMIC DNA]</scope>
    <source>
        <strain evidence="4">cv. Menghai</strain>
        <tissue evidence="3">Leaf</tissue>
    </source>
</reference>
<evidence type="ECO:0000256" key="2">
    <source>
        <dbReference type="SAM" id="SignalP"/>
    </source>
</evidence>
<protein>
    <recommendedName>
        <fullName evidence="5">Secreted protein</fullName>
    </recommendedName>
</protein>
<evidence type="ECO:0008006" key="5">
    <source>
        <dbReference type="Google" id="ProtNLM"/>
    </source>
</evidence>
<dbReference type="Proteomes" id="UP000479710">
    <property type="component" value="Unassembled WGS sequence"/>
</dbReference>
<feature type="signal peptide" evidence="2">
    <location>
        <begin position="1"/>
        <end position="16"/>
    </location>
</feature>
<feature type="compositionally biased region" description="Polar residues" evidence="1">
    <location>
        <begin position="44"/>
        <end position="65"/>
    </location>
</feature>